<reference evidence="2 3" key="2">
    <citation type="journal article" date="2022" name="Mar. Drugs">
        <title>Bioassay-Guided Fractionation Leads to the Detection of Cholic Acid Generated by the Rare Thalassomonas sp.</title>
        <authorList>
            <person name="Pheiffer F."/>
            <person name="Schneider Y.K."/>
            <person name="Hansen E.H."/>
            <person name="Andersen J.H."/>
            <person name="Isaksson J."/>
            <person name="Busche T."/>
            <person name="R C."/>
            <person name="Kalinowski J."/>
            <person name="Zyl L.V."/>
            <person name="Trindade M."/>
        </authorList>
    </citation>
    <scope>NUCLEOTIDE SEQUENCE [LARGE SCALE GENOMIC DNA]</scope>
    <source>
        <strain evidence="2 3">XOM25</strain>
    </source>
</reference>
<dbReference type="InterPro" id="IPR047655">
    <property type="entry name" value="Transpos_IS630-like"/>
</dbReference>
<dbReference type="EMBL" id="CP059734">
    <property type="protein sequence ID" value="WDE08582.1"/>
    <property type="molecule type" value="Genomic_DNA"/>
</dbReference>
<evidence type="ECO:0000313" key="3">
    <source>
        <dbReference type="Proteomes" id="UP000032352"/>
    </source>
</evidence>
<accession>A0AAE9ZDF1</accession>
<reference evidence="2 3" key="1">
    <citation type="journal article" date="2015" name="Genome Announc.">
        <title>Draft Genome Sequences of Marine Isolates of Thalassomonas viridans and Thalassomonas actiniarum.</title>
        <authorList>
            <person name="Olonade I."/>
            <person name="van Zyl L.J."/>
            <person name="Trindade M."/>
        </authorList>
    </citation>
    <scope>NUCLEOTIDE SEQUENCE [LARGE SCALE GENOMIC DNA]</scope>
    <source>
        <strain evidence="2 3">XOM25</strain>
    </source>
</reference>
<dbReference type="Proteomes" id="UP000032352">
    <property type="component" value="Chromosome pTvir"/>
</dbReference>
<feature type="domain" description="Tc1-like transposase DDE" evidence="1">
    <location>
        <begin position="2"/>
        <end position="151"/>
    </location>
</feature>
<name>A0AAE9ZDF1_9GAMM</name>
<dbReference type="AlphaFoldDB" id="A0AAE9ZDF1"/>
<evidence type="ECO:0000259" key="1">
    <source>
        <dbReference type="Pfam" id="PF13358"/>
    </source>
</evidence>
<dbReference type="KEGG" id="tvd:SG34_032185"/>
<dbReference type="InterPro" id="IPR038717">
    <property type="entry name" value="Tc1-like_DDE_dom"/>
</dbReference>
<dbReference type="NCBIfam" id="NF033545">
    <property type="entry name" value="transpos_IS630"/>
    <property type="match status" value="1"/>
</dbReference>
<protein>
    <submittedName>
        <fullName evidence="2">IS630 family transposase</fullName>
    </submittedName>
</protein>
<organism evidence="2 3">
    <name type="scientific">Thalassomonas viridans</name>
    <dbReference type="NCBI Taxonomy" id="137584"/>
    <lineage>
        <taxon>Bacteria</taxon>
        <taxon>Pseudomonadati</taxon>
        <taxon>Pseudomonadota</taxon>
        <taxon>Gammaproteobacteria</taxon>
        <taxon>Alteromonadales</taxon>
        <taxon>Colwelliaceae</taxon>
        <taxon>Thalassomonas</taxon>
    </lineage>
</organism>
<sequence length="192" mass="22325">MVNFDEAMKQLVSDTTPSSTAKPGQAARIDYEYKRVGVANIFMFFDRHRGWRKAKATATKKAEDFALCMKELVDEHYPDAEKIHVVMDNYNTHKAGSLCKAFKPEEALRLLNRLEFHYTPKHAGWLNMVEIEIGNMNQQCLDRRLPSWEKLHSELGAWEKGRNDEGATIKWMFDVDKAREKLTRAYQQLNQS</sequence>
<evidence type="ECO:0000313" key="2">
    <source>
        <dbReference type="EMBL" id="WDE08582.1"/>
    </source>
</evidence>
<dbReference type="Pfam" id="PF13358">
    <property type="entry name" value="DDE_3"/>
    <property type="match status" value="1"/>
</dbReference>
<keyword evidence="3" id="KW-1185">Reference proteome</keyword>
<proteinExistence type="predicted"/>
<gene>
    <name evidence="2" type="ORF">SG34_032185</name>
</gene>